<name>A0ACC1L4X1_9FUNG</name>
<sequence length="138" mass="14952">MDGQPPRPSEAEAGSDDEILVAETGYAQLCDDGSGDDEAGHGATPPHLGDLERVIDQRLHAETAERCSEEPERTAPPTREAPEAARGPITVATTDQMPAEHVAQIRHIMAGIQLSEDATPEWAKRIPESAWMPRRTHS</sequence>
<comment type="caution">
    <text evidence="1">The sequence shown here is derived from an EMBL/GenBank/DDBJ whole genome shotgun (WGS) entry which is preliminary data.</text>
</comment>
<dbReference type="EMBL" id="JANBUN010000838">
    <property type="protein sequence ID" value="KAJ2801067.1"/>
    <property type="molecule type" value="Genomic_DNA"/>
</dbReference>
<proteinExistence type="predicted"/>
<keyword evidence="2" id="KW-1185">Reference proteome</keyword>
<evidence type="ECO:0000313" key="1">
    <source>
        <dbReference type="EMBL" id="KAJ2801067.1"/>
    </source>
</evidence>
<organism evidence="1 2">
    <name type="scientific">Coemansia helicoidea</name>
    <dbReference type="NCBI Taxonomy" id="1286919"/>
    <lineage>
        <taxon>Eukaryota</taxon>
        <taxon>Fungi</taxon>
        <taxon>Fungi incertae sedis</taxon>
        <taxon>Zoopagomycota</taxon>
        <taxon>Kickxellomycotina</taxon>
        <taxon>Kickxellomycetes</taxon>
        <taxon>Kickxellales</taxon>
        <taxon>Kickxellaceae</taxon>
        <taxon>Coemansia</taxon>
    </lineage>
</organism>
<accession>A0ACC1L4X1</accession>
<reference evidence="1" key="1">
    <citation type="submission" date="2022-07" db="EMBL/GenBank/DDBJ databases">
        <title>Phylogenomic reconstructions and comparative analyses of Kickxellomycotina fungi.</title>
        <authorList>
            <person name="Reynolds N.K."/>
            <person name="Stajich J.E."/>
            <person name="Barry K."/>
            <person name="Grigoriev I.V."/>
            <person name="Crous P."/>
            <person name="Smith M.E."/>
        </authorList>
    </citation>
    <scope>NUCLEOTIDE SEQUENCE</scope>
    <source>
        <strain evidence="1">BCRC 34780</strain>
    </source>
</reference>
<evidence type="ECO:0000313" key="2">
    <source>
        <dbReference type="Proteomes" id="UP001140087"/>
    </source>
</evidence>
<protein>
    <submittedName>
        <fullName evidence="1">Uncharacterized protein</fullName>
    </submittedName>
</protein>
<gene>
    <name evidence="1" type="ORF">H4R21_002927</name>
</gene>
<dbReference type="Proteomes" id="UP001140087">
    <property type="component" value="Unassembled WGS sequence"/>
</dbReference>